<proteinExistence type="predicted"/>
<organism evidence="2 3">
    <name type="scientific">Knipowitschia caucasica</name>
    <name type="common">Caucasian dwarf goby</name>
    <name type="synonym">Pomatoschistus caucasicus</name>
    <dbReference type="NCBI Taxonomy" id="637954"/>
    <lineage>
        <taxon>Eukaryota</taxon>
        <taxon>Metazoa</taxon>
        <taxon>Chordata</taxon>
        <taxon>Craniata</taxon>
        <taxon>Vertebrata</taxon>
        <taxon>Euteleostomi</taxon>
        <taxon>Actinopterygii</taxon>
        <taxon>Neopterygii</taxon>
        <taxon>Teleostei</taxon>
        <taxon>Neoteleostei</taxon>
        <taxon>Acanthomorphata</taxon>
        <taxon>Gobiaria</taxon>
        <taxon>Gobiiformes</taxon>
        <taxon>Gobioidei</taxon>
        <taxon>Gobiidae</taxon>
        <taxon>Gobiinae</taxon>
        <taxon>Knipowitschia</taxon>
    </lineage>
</organism>
<gene>
    <name evidence="2" type="ORF">KC01_LOCUS16258</name>
</gene>
<keyword evidence="3" id="KW-1185">Reference proteome</keyword>
<evidence type="ECO:0000313" key="2">
    <source>
        <dbReference type="EMBL" id="CAL1586127.1"/>
    </source>
</evidence>
<dbReference type="EMBL" id="OZ035839">
    <property type="protein sequence ID" value="CAL1586127.1"/>
    <property type="molecule type" value="Genomic_DNA"/>
</dbReference>
<evidence type="ECO:0000313" key="3">
    <source>
        <dbReference type="Proteomes" id="UP001497482"/>
    </source>
</evidence>
<dbReference type="AlphaFoldDB" id="A0AAV2K876"/>
<feature type="region of interest" description="Disordered" evidence="1">
    <location>
        <begin position="103"/>
        <end position="249"/>
    </location>
</feature>
<feature type="compositionally biased region" description="Low complexity" evidence="1">
    <location>
        <begin position="168"/>
        <end position="178"/>
    </location>
</feature>
<accession>A0AAV2K876</accession>
<feature type="region of interest" description="Disordered" evidence="1">
    <location>
        <begin position="52"/>
        <end position="84"/>
    </location>
</feature>
<reference evidence="2 3" key="1">
    <citation type="submission" date="2024-04" db="EMBL/GenBank/DDBJ databases">
        <authorList>
            <person name="Waldvogel A.-M."/>
            <person name="Schoenle A."/>
        </authorList>
    </citation>
    <scope>NUCLEOTIDE SEQUENCE [LARGE SCALE GENOMIC DNA]</scope>
</reference>
<feature type="compositionally biased region" description="Basic residues" evidence="1">
    <location>
        <begin position="232"/>
        <end position="249"/>
    </location>
</feature>
<name>A0AAV2K876_KNICA</name>
<feature type="compositionally biased region" description="Acidic residues" evidence="1">
    <location>
        <begin position="104"/>
        <end position="141"/>
    </location>
</feature>
<dbReference type="Proteomes" id="UP001497482">
    <property type="component" value="Chromosome 17"/>
</dbReference>
<sequence length="249" mass="28051">MSHRKVAEMLRTTAARRNSRTSGFHQAYGRHRDVTHTAAGLILRLRMCSLPPEPSAQVQSGGRIRTGNKRRQGTPPVQPGVAAEAGMDDDADWEDWDASPMDVFWDENSDWDDALVPDDEEDYQDTKSEEEDQDTEGEEDNQTPLAGARRHRDEEEDEEDNQTVPEWSPSSPSPDLVPSRPPLETGVRSIQHVPMELPPMELPPMELPPMELPPMELPPMELPLMELSKGASVKHHSPHQRKMNKSTQT</sequence>
<protein>
    <submittedName>
        <fullName evidence="2">Uncharacterized protein</fullName>
    </submittedName>
</protein>
<evidence type="ECO:0000256" key="1">
    <source>
        <dbReference type="SAM" id="MobiDB-lite"/>
    </source>
</evidence>
<feature type="compositionally biased region" description="Pro residues" evidence="1">
    <location>
        <begin position="196"/>
        <end position="221"/>
    </location>
</feature>